<accession>E3BK02</accession>
<evidence type="ECO:0000313" key="2">
    <source>
        <dbReference type="EMBL" id="EFP96630.1"/>
    </source>
</evidence>
<dbReference type="STRING" id="796620.VIBC2010_09907"/>
<keyword evidence="1" id="KW-0732">Signal</keyword>
<dbReference type="RefSeq" id="WP_009601356.1">
    <property type="nucleotide sequence ID" value="NZ_AEIU01000072.1"/>
</dbReference>
<evidence type="ECO:0000313" key="3">
    <source>
        <dbReference type="Proteomes" id="UP000002943"/>
    </source>
</evidence>
<feature type="signal peptide" evidence="1">
    <location>
        <begin position="1"/>
        <end position="20"/>
    </location>
</feature>
<feature type="chain" id="PRO_5003166730" evidence="1">
    <location>
        <begin position="21"/>
        <end position="104"/>
    </location>
</feature>
<reference evidence="2 3" key="1">
    <citation type="journal article" date="2012" name="Int. J. Syst. Evol. Microbiol.">
        <title>Vibrio caribbeanicus sp. nov., isolated from the marine sponge Scleritoderma cyanea.</title>
        <authorList>
            <person name="Hoffmann M."/>
            <person name="Monday S.R."/>
            <person name="Allard M.W."/>
            <person name="Strain E.A."/>
            <person name="Whittaker P."/>
            <person name="Naum M."/>
            <person name="McCarthy P.J."/>
            <person name="Lopez J.V."/>
            <person name="Fischer M."/>
            <person name="Brown E.W."/>
        </authorList>
    </citation>
    <scope>NUCLEOTIDE SEQUENCE [LARGE SCALE GENOMIC DNA]</scope>
    <source>
        <strain evidence="2 3">ATCC BAA-2122</strain>
    </source>
</reference>
<dbReference type="EMBL" id="AEIU01000072">
    <property type="protein sequence ID" value="EFP96630.1"/>
    <property type="molecule type" value="Genomic_DNA"/>
</dbReference>
<comment type="caution">
    <text evidence="2">The sequence shown here is derived from an EMBL/GenBank/DDBJ whole genome shotgun (WGS) entry which is preliminary data.</text>
</comment>
<name>E3BK02_9VIBR</name>
<protein>
    <submittedName>
        <fullName evidence="2">Uncharacterized protein</fullName>
    </submittedName>
</protein>
<dbReference type="AlphaFoldDB" id="E3BK02"/>
<organism evidence="2 3">
    <name type="scientific">Vibrio caribbeanicus ATCC BAA-2122</name>
    <dbReference type="NCBI Taxonomy" id="796620"/>
    <lineage>
        <taxon>Bacteria</taxon>
        <taxon>Pseudomonadati</taxon>
        <taxon>Pseudomonadota</taxon>
        <taxon>Gammaproteobacteria</taxon>
        <taxon>Vibrionales</taxon>
        <taxon>Vibrionaceae</taxon>
        <taxon>Vibrio</taxon>
    </lineage>
</organism>
<proteinExistence type="predicted"/>
<gene>
    <name evidence="2" type="ORF">VIBC2010_09907</name>
</gene>
<dbReference type="Proteomes" id="UP000002943">
    <property type="component" value="Unassembled WGS sequence"/>
</dbReference>
<evidence type="ECO:0000256" key="1">
    <source>
        <dbReference type="SAM" id="SignalP"/>
    </source>
</evidence>
<keyword evidence="3" id="KW-1185">Reference proteome</keyword>
<sequence length="104" mass="11276">MIKKAIILTALLGVSTGAMANDLEISSEKKQLLNEIFNEKISNCIVKQVKVLQDNPSRVKMLENAFARAFSDLNGGEEASEPLTSRELAESVISSCLGAARPRI</sequence>